<feature type="domain" description="Coenzyme F420 hydrogenase/dehydrogenase beta subunit N-terminal" evidence="1">
    <location>
        <begin position="90"/>
        <end position="165"/>
    </location>
</feature>
<dbReference type="Proteomes" id="UP000199550">
    <property type="component" value="Unassembled WGS sequence"/>
</dbReference>
<dbReference type="Pfam" id="PF04422">
    <property type="entry name" value="FrhB_FdhB_N"/>
    <property type="match status" value="1"/>
</dbReference>
<feature type="domain" description="Coenzyme F420 hydrogenase/dehydrogenase beta subunit C-terminal" evidence="2">
    <location>
        <begin position="175"/>
        <end position="342"/>
    </location>
</feature>
<dbReference type="Pfam" id="PF04432">
    <property type="entry name" value="FrhB_FdhB_C"/>
    <property type="match status" value="1"/>
</dbReference>
<organism evidence="3 4">
    <name type="scientific">Loktanella salsilacus</name>
    <dbReference type="NCBI Taxonomy" id="195913"/>
    <lineage>
        <taxon>Bacteria</taxon>
        <taxon>Pseudomonadati</taxon>
        <taxon>Pseudomonadota</taxon>
        <taxon>Alphaproteobacteria</taxon>
        <taxon>Rhodobacterales</taxon>
        <taxon>Roseobacteraceae</taxon>
        <taxon>Loktanella</taxon>
    </lineage>
</organism>
<dbReference type="GO" id="GO:0090415">
    <property type="term" value="F:7-hydroxymethyl chlorophyll a reductase activity"/>
    <property type="evidence" value="ECO:0007669"/>
    <property type="project" value="TreeGrafter"/>
</dbReference>
<evidence type="ECO:0000313" key="4">
    <source>
        <dbReference type="Proteomes" id="UP000199550"/>
    </source>
</evidence>
<keyword evidence="4" id="KW-1185">Reference proteome</keyword>
<dbReference type="InterPro" id="IPR007516">
    <property type="entry name" value="Co_F420_Hydgase/DH_bsu_N"/>
</dbReference>
<evidence type="ECO:0000313" key="3">
    <source>
        <dbReference type="EMBL" id="SFL69354.1"/>
    </source>
</evidence>
<dbReference type="EMBL" id="FOTF01000044">
    <property type="protein sequence ID" value="SFL69354.1"/>
    <property type="molecule type" value="Genomic_DNA"/>
</dbReference>
<accession>A0A1I4JSA5</accession>
<dbReference type="AlphaFoldDB" id="A0A1I4JSA5"/>
<protein>
    <submittedName>
        <fullName evidence="3">Coenzyme F420 hydrogenase subunit beta</fullName>
    </submittedName>
</protein>
<gene>
    <name evidence="3" type="ORF">SAMN04488004_1442</name>
</gene>
<reference evidence="3 4" key="1">
    <citation type="submission" date="2016-10" db="EMBL/GenBank/DDBJ databases">
        <authorList>
            <person name="de Groot N.N."/>
        </authorList>
    </citation>
    <scope>NUCLEOTIDE SEQUENCE [LARGE SCALE GENOMIC DNA]</scope>
    <source>
        <strain evidence="3 4">DSM 16199</strain>
    </source>
</reference>
<dbReference type="InterPro" id="IPR007525">
    <property type="entry name" value="FrhB_FdhB_C"/>
</dbReference>
<name>A0A1I4JSA5_9RHOB</name>
<dbReference type="GO" id="GO:0033354">
    <property type="term" value="P:chlorophyll cycle"/>
    <property type="evidence" value="ECO:0007669"/>
    <property type="project" value="TreeGrafter"/>
</dbReference>
<proteinExistence type="predicted"/>
<sequence>MASAPLIPASPALARVARGDLCAGCGACAALAPGRIAMETVAPGYLRPRQLAPLDAGQTAAIAAVCPGLGQDVQAAGRADPVLWGPYTDVMTGWARDPQVRFAGSSGGALSAILMHLIASGVVDAVVQTGAAPDLAIGNATTVSVAETAIIAAAGSRYAPSAPLADLAAQVASGKRFAFVGKPCDVAALRAMMARDPAIAAAFPVVLSFFCAGVPSHAGGRAVLAALGTDLDQTVRFRFRGNGWPGQATATDHTGQTRAMSYHDSWGKILSKHVQHRCKICADGTGTAADIVCADAWESDTAGYPVFAEADGISLIVARTPLGAELIAAAHAAGRIETQAFDINTLAAIQPGQRERRRALLARLTALRLLGRPVPRYTGLQILAAARQNPLRRNLKNLLGTLRRALRPRA</sequence>
<evidence type="ECO:0000259" key="2">
    <source>
        <dbReference type="Pfam" id="PF04432"/>
    </source>
</evidence>
<evidence type="ECO:0000259" key="1">
    <source>
        <dbReference type="Pfam" id="PF04422"/>
    </source>
</evidence>
<dbReference type="RefSeq" id="WP_090192007.1">
    <property type="nucleotide sequence ID" value="NZ_FOTF01000044.1"/>
</dbReference>
<dbReference type="PANTHER" id="PTHR31332">
    <property type="entry name" value="7-HYDROXYMETHYL CHLOROPHYLL A REDUCTASE, CHLOROPLASTIC"/>
    <property type="match status" value="1"/>
</dbReference>
<dbReference type="InterPro" id="IPR045220">
    <property type="entry name" value="FRHB/FDHB/HCAR-like"/>
</dbReference>
<dbReference type="PANTHER" id="PTHR31332:SF0">
    <property type="entry name" value="7-HYDROXYMETHYL CHLOROPHYLL A REDUCTASE, CHLOROPLASTIC"/>
    <property type="match status" value="1"/>
</dbReference>
<dbReference type="STRING" id="195913.SAMN04488004_1442"/>
<dbReference type="OrthoDB" id="3247493at2"/>